<sequence length="829" mass="88291">MPARRWTTDAELEYLQTKLDSFRSHQLAHTLHRFWPDIYREWFLKFPERPRVLPNVDGDLSEAEDKQLQEAIINRKRKVYNWFNNQNCQQTRKAKATHVNLSLLKPKNRRNLKETEVYSRKYYDERIKPQVQEELSGRVVTKEERLGIIKRVTKELYDREDEEIKKEIRDEVDVLRAARGTPGKRGASEGTDGSDAPAEATDEHAILAVVCQSVLDDMPAIFRQLFLELHRQTGWYFMVMAAGVAPGSDGGIGSMVFHQEGDDPEHNIGRLSNFVSQFVRPFVEYVKEEIAIARSEKLSQPSTSSPAPAAAPQGPAAPATPATSTQEASGAPQATSSVESSEQVGLEQSPSTSTAPTTPAASGASSQKEQAAPTVTSLAAVGASSREQQIEPASTSPASVREPSREEQSAPASELSSTAVVAPDSDNTASSLLDSIPSPRFAADAPLRPVQDPVRLNTVTSSTGVHQPQTDGASGPMNAPVPTSRVSGAMSSAPGMLSAPSPSLPEFVDDIDYSLLASEYAATNPGPVDLLNAHRLLPMSSQWPASGSEQSWTGLNPMPAPPSFSMYQPDLLPMAMPFSTNTPPSFANSTFSSNFPASSANLPSSSTTFTNLTYNFPPTFSTWDPIPPHLQPMTSGPHIPPQGSSSAPEAVQRADRQSSLAPNAQRAADKSSDELGPPIGASNAPSVHSTSPLPQSVSVPSPPSVLPPHHIPPSSHAPSPPGGRRDPSVTNNASTAGAAEAATTGAVEAAPATTGAEEAASATAGQPDTLADGDGDGRGRPKRRRRAPARPDKSPVTPVKRKASPASAESDAAAKKRRPAPGKQKAAKK</sequence>
<dbReference type="GeneID" id="72009455"/>
<evidence type="ECO:0000313" key="2">
    <source>
        <dbReference type="EMBL" id="KAH9839351.1"/>
    </source>
</evidence>
<protein>
    <recommendedName>
        <fullName evidence="4">Homeobox domain-containing protein</fullName>
    </recommendedName>
</protein>
<dbReference type="Proteomes" id="UP000814176">
    <property type="component" value="Unassembled WGS sequence"/>
</dbReference>
<feature type="compositionally biased region" description="Low complexity" evidence="1">
    <location>
        <begin position="689"/>
        <end position="699"/>
    </location>
</feature>
<feature type="compositionally biased region" description="Polar residues" evidence="1">
    <location>
        <begin position="332"/>
        <end position="348"/>
    </location>
</feature>
<evidence type="ECO:0000313" key="3">
    <source>
        <dbReference type="Proteomes" id="UP000814176"/>
    </source>
</evidence>
<feature type="region of interest" description="Disordered" evidence="1">
    <location>
        <begin position="625"/>
        <end position="829"/>
    </location>
</feature>
<feature type="compositionally biased region" description="Polar residues" evidence="1">
    <location>
        <begin position="385"/>
        <end position="398"/>
    </location>
</feature>
<proteinExistence type="predicted"/>
<feature type="region of interest" description="Disordered" evidence="1">
    <location>
        <begin position="179"/>
        <end position="199"/>
    </location>
</feature>
<reference evidence="2 3" key="1">
    <citation type="journal article" date="2021" name="Environ. Microbiol.">
        <title>Gene family expansions and transcriptome signatures uncover fungal adaptations to wood decay.</title>
        <authorList>
            <person name="Hage H."/>
            <person name="Miyauchi S."/>
            <person name="Viragh M."/>
            <person name="Drula E."/>
            <person name="Min B."/>
            <person name="Chaduli D."/>
            <person name="Navarro D."/>
            <person name="Favel A."/>
            <person name="Norest M."/>
            <person name="Lesage-Meessen L."/>
            <person name="Balint B."/>
            <person name="Merenyi Z."/>
            <person name="de Eugenio L."/>
            <person name="Morin E."/>
            <person name="Martinez A.T."/>
            <person name="Baldrian P."/>
            <person name="Stursova M."/>
            <person name="Martinez M.J."/>
            <person name="Novotny C."/>
            <person name="Magnuson J.K."/>
            <person name="Spatafora J.W."/>
            <person name="Maurice S."/>
            <person name="Pangilinan J."/>
            <person name="Andreopoulos W."/>
            <person name="LaButti K."/>
            <person name="Hundley H."/>
            <person name="Na H."/>
            <person name="Kuo A."/>
            <person name="Barry K."/>
            <person name="Lipzen A."/>
            <person name="Henrissat B."/>
            <person name="Riley R."/>
            <person name="Ahrendt S."/>
            <person name="Nagy L.G."/>
            <person name="Grigoriev I.V."/>
            <person name="Martin F."/>
            <person name="Rosso M.N."/>
        </authorList>
    </citation>
    <scope>NUCLEOTIDE SEQUENCE [LARGE SCALE GENOMIC DNA]</scope>
    <source>
        <strain evidence="2 3">CIRM-BRFM 1785</strain>
    </source>
</reference>
<feature type="compositionally biased region" description="Low complexity" evidence="1">
    <location>
        <begin position="733"/>
        <end position="765"/>
    </location>
</feature>
<evidence type="ECO:0008006" key="4">
    <source>
        <dbReference type="Google" id="ProtNLM"/>
    </source>
</evidence>
<dbReference type="RefSeq" id="XP_047781106.1">
    <property type="nucleotide sequence ID" value="XM_047928723.1"/>
</dbReference>
<feature type="compositionally biased region" description="Polar residues" evidence="1">
    <location>
        <begin position="410"/>
        <end position="433"/>
    </location>
</feature>
<feature type="region of interest" description="Disordered" evidence="1">
    <location>
        <begin position="296"/>
        <end position="437"/>
    </location>
</feature>
<evidence type="ECO:0000256" key="1">
    <source>
        <dbReference type="SAM" id="MobiDB-lite"/>
    </source>
</evidence>
<feature type="compositionally biased region" description="Low complexity" evidence="1">
    <location>
        <begin position="299"/>
        <end position="329"/>
    </location>
</feature>
<name>A0ABQ8KMC3_9APHY</name>
<feature type="compositionally biased region" description="Pro residues" evidence="1">
    <location>
        <begin position="700"/>
        <end position="711"/>
    </location>
</feature>
<gene>
    <name evidence="2" type="ORF">C8Q71DRAFT_894829</name>
</gene>
<keyword evidence="3" id="KW-1185">Reference proteome</keyword>
<comment type="caution">
    <text evidence="2">The sequence shown here is derived from an EMBL/GenBank/DDBJ whole genome shotgun (WGS) entry which is preliminary data.</text>
</comment>
<dbReference type="EMBL" id="JADCUA010000006">
    <property type="protein sequence ID" value="KAH9839351.1"/>
    <property type="molecule type" value="Genomic_DNA"/>
</dbReference>
<feature type="compositionally biased region" description="Basic residues" evidence="1">
    <location>
        <begin position="815"/>
        <end position="829"/>
    </location>
</feature>
<accession>A0ABQ8KMC3</accession>
<feature type="compositionally biased region" description="Low complexity" evidence="1">
    <location>
        <begin position="349"/>
        <end position="366"/>
    </location>
</feature>
<feature type="compositionally biased region" description="Polar residues" evidence="1">
    <location>
        <begin position="367"/>
        <end position="377"/>
    </location>
</feature>
<organism evidence="2 3">
    <name type="scientific">Rhodofomes roseus</name>
    <dbReference type="NCBI Taxonomy" id="34475"/>
    <lineage>
        <taxon>Eukaryota</taxon>
        <taxon>Fungi</taxon>
        <taxon>Dikarya</taxon>
        <taxon>Basidiomycota</taxon>
        <taxon>Agaricomycotina</taxon>
        <taxon>Agaricomycetes</taxon>
        <taxon>Polyporales</taxon>
        <taxon>Rhodofomes</taxon>
    </lineage>
</organism>